<feature type="compositionally biased region" description="Low complexity" evidence="1">
    <location>
        <begin position="204"/>
        <end position="225"/>
    </location>
</feature>
<feature type="compositionally biased region" description="Low complexity" evidence="1">
    <location>
        <begin position="350"/>
        <end position="369"/>
    </location>
</feature>
<comment type="caution">
    <text evidence="2">The sequence shown here is derived from an EMBL/GenBank/DDBJ whole genome shotgun (WGS) entry which is preliminary data.</text>
</comment>
<proteinExistence type="predicted"/>
<feature type="region of interest" description="Disordered" evidence="1">
    <location>
        <begin position="204"/>
        <end position="287"/>
    </location>
</feature>
<name>A0A167X3J8_9HYPO</name>
<feature type="region of interest" description="Disordered" evidence="1">
    <location>
        <begin position="117"/>
        <end position="175"/>
    </location>
</feature>
<evidence type="ECO:0000313" key="2">
    <source>
        <dbReference type="EMBL" id="OAA64486.1"/>
    </source>
</evidence>
<dbReference type="Proteomes" id="UP000076874">
    <property type="component" value="Unassembled WGS sequence"/>
</dbReference>
<feature type="region of interest" description="Disordered" evidence="1">
    <location>
        <begin position="300"/>
        <end position="372"/>
    </location>
</feature>
<organism evidence="2 3">
    <name type="scientific">Niveomyces insectorum RCEF 264</name>
    <dbReference type="NCBI Taxonomy" id="1081102"/>
    <lineage>
        <taxon>Eukaryota</taxon>
        <taxon>Fungi</taxon>
        <taxon>Dikarya</taxon>
        <taxon>Ascomycota</taxon>
        <taxon>Pezizomycotina</taxon>
        <taxon>Sordariomycetes</taxon>
        <taxon>Hypocreomycetidae</taxon>
        <taxon>Hypocreales</taxon>
        <taxon>Cordycipitaceae</taxon>
        <taxon>Niveomyces</taxon>
    </lineage>
</organism>
<reference evidence="2 3" key="1">
    <citation type="journal article" date="2016" name="Genome Biol. Evol.">
        <title>Divergent and convergent evolution of fungal pathogenicity.</title>
        <authorList>
            <person name="Shang Y."/>
            <person name="Xiao G."/>
            <person name="Zheng P."/>
            <person name="Cen K."/>
            <person name="Zhan S."/>
            <person name="Wang C."/>
        </authorList>
    </citation>
    <scope>NUCLEOTIDE SEQUENCE [LARGE SCALE GENOMIC DNA]</scope>
    <source>
        <strain evidence="2 3">RCEF 264</strain>
    </source>
</reference>
<dbReference type="EMBL" id="AZHD01000004">
    <property type="protein sequence ID" value="OAA64486.1"/>
    <property type="molecule type" value="Genomic_DNA"/>
</dbReference>
<feature type="compositionally biased region" description="Acidic residues" evidence="1">
    <location>
        <begin position="321"/>
        <end position="330"/>
    </location>
</feature>
<evidence type="ECO:0000256" key="1">
    <source>
        <dbReference type="SAM" id="MobiDB-lite"/>
    </source>
</evidence>
<accession>A0A167X3J8</accession>
<protein>
    <submittedName>
        <fullName evidence="2">Uncharacterized protein</fullName>
    </submittedName>
</protein>
<dbReference type="AlphaFoldDB" id="A0A167X3J8"/>
<feature type="compositionally biased region" description="Low complexity" evidence="1">
    <location>
        <begin position="117"/>
        <end position="129"/>
    </location>
</feature>
<feature type="compositionally biased region" description="Acidic residues" evidence="1">
    <location>
        <begin position="71"/>
        <end position="90"/>
    </location>
</feature>
<keyword evidence="3" id="KW-1185">Reference proteome</keyword>
<dbReference type="STRING" id="1081102.A0A167X3J8"/>
<feature type="compositionally biased region" description="Low complexity" evidence="1">
    <location>
        <begin position="311"/>
        <end position="320"/>
    </location>
</feature>
<sequence>MPSSAAEQWRESWPPAQLHLAPSAQAHDDGDPVNSPPTYQKHNHKRNPAEVGENPLAHFLTPTPTPLLQPDDSDDDYDAYAMDDDDDDDNSSYYYDEDKNDDAMDFELDAGIEDDVYPQPVVRSVSPSSLDNGSNTTSGLSRLLTVRPPTPPRRSSSARRHAFSGHTLDGDADAAADDEDYVHFGTGRFNTFGLPFKKAAKMATKNKTAISLSTPPSPPSSSSSPATPPSFYLSSPPTAAATPPCYSARGRSASGLGPGCPPTSALPDPFDANQSFHRRQAGHSLGGVDGAAACNRAGAGAQIVRRRSPRSWRVPSPEVFSIEEETEEELGSSSGLNQEVAASTAWEPHTTTMNTSTITTAGTLEAEAAAKPKKKRVRFVLPPEEVA</sequence>
<feature type="compositionally biased region" description="Polar residues" evidence="1">
    <location>
        <begin position="130"/>
        <end position="139"/>
    </location>
</feature>
<feature type="region of interest" description="Disordered" evidence="1">
    <location>
        <begin position="1"/>
        <end position="103"/>
    </location>
</feature>
<evidence type="ECO:0000313" key="3">
    <source>
        <dbReference type="Proteomes" id="UP000076874"/>
    </source>
</evidence>
<gene>
    <name evidence="2" type="ORF">SPI_03133</name>
</gene>